<comment type="caution">
    <text evidence="2">The sequence shown here is derived from an EMBL/GenBank/DDBJ whole genome shotgun (WGS) entry which is preliminary data.</text>
</comment>
<evidence type="ECO:0000313" key="2">
    <source>
        <dbReference type="EMBL" id="MDA5093885.1"/>
    </source>
</evidence>
<dbReference type="InterPro" id="IPR010634">
    <property type="entry name" value="DUF1223"/>
</dbReference>
<dbReference type="EMBL" id="JAQIIO010000003">
    <property type="protein sequence ID" value="MDA5093885.1"/>
    <property type="molecule type" value="Genomic_DNA"/>
</dbReference>
<evidence type="ECO:0000313" key="3">
    <source>
        <dbReference type="Proteomes" id="UP001528040"/>
    </source>
</evidence>
<keyword evidence="1" id="KW-0732">Signal</keyword>
<dbReference type="InterPro" id="IPR036249">
    <property type="entry name" value="Thioredoxin-like_sf"/>
</dbReference>
<evidence type="ECO:0000256" key="1">
    <source>
        <dbReference type="SAM" id="SignalP"/>
    </source>
</evidence>
<proteinExistence type="predicted"/>
<dbReference type="RefSeq" id="WP_271053588.1">
    <property type="nucleotide sequence ID" value="NZ_JAQIIO010000003.1"/>
</dbReference>
<gene>
    <name evidence="2" type="ORF">O2N63_07275</name>
</gene>
<reference evidence="2 3" key="1">
    <citation type="submission" date="2023-01" db="EMBL/GenBank/DDBJ databases">
        <authorList>
            <person name="Yoon J.-W."/>
        </authorList>
    </citation>
    <scope>NUCLEOTIDE SEQUENCE [LARGE SCALE GENOMIC DNA]</scope>
    <source>
        <strain evidence="2 3">KMU-50</strain>
    </source>
</reference>
<dbReference type="PANTHER" id="PTHR36057:SF1">
    <property type="entry name" value="LIPOPROTEIN LIPID ATTACHMENT SITE-LIKE PROTEIN, PUTATIVE (DUF1223)-RELATED"/>
    <property type="match status" value="1"/>
</dbReference>
<protein>
    <submittedName>
        <fullName evidence="2">DUF1223 domain-containing protein</fullName>
    </submittedName>
</protein>
<sequence>MRAILGAALAMAMSLGSAQAGERSLLVVELFTSQGCSSCPPADRMLAEMSERDDLLPLAFHVDYWDYIGWKDTFAQPQFTERQEGYRRVAKARYKYTPQMVVGGVTHAVGNRPMEVLDALEKHRELTDQVMLYAKATDGGMVVTAQTVTHKAQEAPMVALLVNFKPNETVMITRGENAGSQINYSHIVTKLTAVTNWDGAGKLELTLPSLGEDSAALLLQSVTDKGYPGAIQAAIRLK</sequence>
<feature type="chain" id="PRO_5047057701" evidence="1">
    <location>
        <begin position="21"/>
        <end position="238"/>
    </location>
</feature>
<feature type="signal peptide" evidence="1">
    <location>
        <begin position="1"/>
        <end position="20"/>
    </location>
</feature>
<name>A0ABT4W044_9RHOB</name>
<dbReference type="Pfam" id="PF06764">
    <property type="entry name" value="DUF1223"/>
    <property type="match status" value="1"/>
</dbReference>
<dbReference type="PANTHER" id="PTHR36057">
    <property type="match status" value="1"/>
</dbReference>
<keyword evidence="3" id="KW-1185">Reference proteome</keyword>
<dbReference type="Proteomes" id="UP001528040">
    <property type="component" value="Unassembled WGS sequence"/>
</dbReference>
<dbReference type="SUPFAM" id="SSF52833">
    <property type="entry name" value="Thioredoxin-like"/>
    <property type="match status" value="1"/>
</dbReference>
<organism evidence="2 3">
    <name type="scientific">Aliiroseovarius salicola</name>
    <dbReference type="NCBI Taxonomy" id="3009082"/>
    <lineage>
        <taxon>Bacteria</taxon>
        <taxon>Pseudomonadati</taxon>
        <taxon>Pseudomonadota</taxon>
        <taxon>Alphaproteobacteria</taxon>
        <taxon>Rhodobacterales</taxon>
        <taxon>Paracoccaceae</taxon>
        <taxon>Aliiroseovarius</taxon>
    </lineage>
</organism>
<accession>A0ABT4W044</accession>